<dbReference type="SUPFAM" id="SSF55797">
    <property type="entry name" value="PR-1-like"/>
    <property type="match status" value="1"/>
</dbReference>
<gene>
    <name evidence="2" type="ORF">ANCCAN_17015</name>
</gene>
<feature type="signal peptide" evidence="1">
    <location>
        <begin position="1"/>
        <end position="15"/>
    </location>
</feature>
<accession>A0A368G297</accession>
<proteinExistence type="predicted"/>
<dbReference type="EMBL" id="JOJR01000499">
    <property type="protein sequence ID" value="RCN37085.1"/>
    <property type="molecule type" value="Genomic_DNA"/>
</dbReference>
<dbReference type="Proteomes" id="UP000252519">
    <property type="component" value="Unassembled WGS sequence"/>
</dbReference>
<reference evidence="2 3" key="1">
    <citation type="submission" date="2014-10" db="EMBL/GenBank/DDBJ databases">
        <title>Draft genome of the hookworm Ancylostoma caninum.</title>
        <authorList>
            <person name="Mitreva M."/>
        </authorList>
    </citation>
    <scope>NUCLEOTIDE SEQUENCE [LARGE SCALE GENOMIC DNA]</scope>
    <source>
        <strain evidence="2 3">Baltimore</strain>
    </source>
</reference>
<keyword evidence="1" id="KW-0732">Signal</keyword>
<evidence type="ECO:0000313" key="3">
    <source>
        <dbReference type="Proteomes" id="UP000252519"/>
    </source>
</evidence>
<dbReference type="AlphaFoldDB" id="A0A368G297"/>
<evidence type="ECO:0000313" key="2">
    <source>
        <dbReference type="EMBL" id="RCN37085.1"/>
    </source>
</evidence>
<feature type="chain" id="PRO_5017042144" description="SCP domain-containing protein" evidence="1">
    <location>
        <begin position="16"/>
        <end position="62"/>
    </location>
</feature>
<keyword evidence="3" id="KW-1185">Reference proteome</keyword>
<sequence length="62" mass="6787">MLLVFWLLTLSVANAILQNELIDLVVNGHNKFRGRIANGTALSNDGMLPPARNMYDMVGSSL</sequence>
<evidence type="ECO:0008006" key="4">
    <source>
        <dbReference type="Google" id="ProtNLM"/>
    </source>
</evidence>
<dbReference type="InterPro" id="IPR035940">
    <property type="entry name" value="CAP_sf"/>
</dbReference>
<evidence type="ECO:0000256" key="1">
    <source>
        <dbReference type="SAM" id="SignalP"/>
    </source>
</evidence>
<comment type="caution">
    <text evidence="2">The sequence shown here is derived from an EMBL/GenBank/DDBJ whole genome shotgun (WGS) entry which is preliminary data.</text>
</comment>
<protein>
    <recommendedName>
        <fullName evidence="4">SCP domain-containing protein</fullName>
    </recommendedName>
</protein>
<dbReference type="Gene3D" id="3.40.33.10">
    <property type="entry name" value="CAP"/>
    <property type="match status" value="1"/>
</dbReference>
<name>A0A368G297_ANCCA</name>
<dbReference type="STRING" id="29170.A0A368G297"/>
<organism evidence="2 3">
    <name type="scientific">Ancylostoma caninum</name>
    <name type="common">Dog hookworm</name>
    <dbReference type="NCBI Taxonomy" id="29170"/>
    <lineage>
        <taxon>Eukaryota</taxon>
        <taxon>Metazoa</taxon>
        <taxon>Ecdysozoa</taxon>
        <taxon>Nematoda</taxon>
        <taxon>Chromadorea</taxon>
        <taxon>Rhabditida</taxon>
        <taxon>Rhabditina</taxon>
        <taxon>Rhabditomorpha</taxon>
        <taxon>Strongyloidea</taxon>
        <taxon>Ancylostomatidae</taxon>
        <taxon>Ancylostomatinae</taxon>
        <taxon>Ancylostoma</taxon>
    </lineage>
</organism>